<name>J2SPR7_9FLAO</name>
<evidence type="ECO:0000259" key="1">
    <source>
        <dbReference type="Pfam" id="PF23296"/>
    </source>
</evidence>
<dbReference type="Proteomes" id="UP000007509">
    <property type="component" value="Unassembled WGS sequence"/>
</dbReference>
<dbReference type="EMBL" id="AKJY01000118">
    <property type="protein sequence ID" value="EJL67507.1"/>
    <property type="molecule type" value="Genomic_DNA"/>
</dbReference>
<dbReference type="Pfam" id="PF23296">
    <property type="entry name" value="DUF7079"/>
    <property type="match status" value="1"/>
</dbReference>
<feature type="domain" description="DUF7079" evidence="1">
    <location>
        <begin position="8"/>
        <end position="118"/>
    </location>
</feature>
<dbReference type="AlphaFoldDB" id="J2SPR7"/>
<protein>
    <recommendedName>
        <fullName evidence="1">DUF7079 domain-containing protein</fullName>
    </recommendedName>
</protein>
<proteinExistence type="predicted"/>
<accession>J2SPR7</accession>
<dbReference type="RefSeq" id="WP_007847507.1">
    <property type="nucleotide sequence ID" value="NZ_AKJY01000118.1"/>
</dbReference>
<reference evidence="2 3" key="1">
    <citation type="journal article" date="2012" name="J. Bacteriol.">
        <title>Twenty-one genome sequences from Pseudomonas species and 19 genome sequences from diverse bacteria isolated from the rhizosphere and endosphere of Populus deltoides.</title>
        <authorList>
            <person name="Brown S.D."/>
            <person name="Utturkar S.M."/>
            <person name="Klingeman D.M."/>
            <person name="Johnson C.M."/>
            <person name="Martin S.L."/>
            <person name="Land M.L."/>
            <person name="Lu T.Y."/>
            <person name="Schadt C.W."/>
            <person name="Doktycz M.J."/>
            <person name="Pelletier D.A."/>
        </authorList>
    </citation>
    <scope>NUCLEOTIDE SEQUENCE [LARGE SCALE GENOMIC DNA]</scope>
    <source>
        <strain evidence="2 3">CF314</strain>
    </source>
</reference>
<evidence type="ECO:0000313" key="2">
    <source>
        <dbReference type="EMBL" id="EJL67507.1"/>
    </source>
</evidence>
<dbReference type="InterPro" id="IPR055507">
    <property type="entry name" value="DUF7079"/>
</dbReference>
<comment type="caution">
    <text evidence="2">The sequence shown here is derived from an EMBL/GenBank/DDBJ whole genome shotgun (WGS) entry which is preliminary data.</text>
</comment>
<gene>
    <name evidence="2" type="ORF">PMI13_04176</name>
</gene>
<dbReference type="PATRIC" id="fig|1144316.3.peg.4177"/>
<sequence>MHTPLVIEERAPIWMALSEFYLDTELQETDLKYIAEIFLNSPYTLEEIKIINKYEVFSVLQPNLLKAGGQWTGFEEKWLTETITTRINTKNQFTHLVVEANYSIYKWMCKDYWDHIERIYDEIKNETDKNKG</sequence>
<evidence type="ECO:0000313" key="3">
    <source>
        <dbReference type="Proteomes" id="UP000007509"/>
    </source>
</evidence>
<organism evidence="2 3">
    <name type="scientific">Chryseobacterium populi</name>
    <dbReference type="NCBI Taxonomy" id="1144316"/>
    <lineage>
        <taxon>Bacteria</taxon>
        <taxon>Pseudomonadati</taxon>
        <taxon>Bacteroidota</taxon>
        <taxon>Flavobacteriia</taxon>
        <taxon>Flavobacteriales</taxon>
        <taxon>Weeksellaceae</taxon>
        <taxon>Chryseobacterium group</taxon>
        <taxon>Chryseobacterium</taxon>
    </lineage>
</organism>
<keyword evidence="3" id="KW-1185">Reference proteome</keyword>
<dbReference type="OrthoDB" id="8684941at2"/>